<comment type="pathway">
    <text evidence="1 6">Cell wall biogenesis; peptidoglycan biosynthesis.</text>
</comment>
<dbReference type="SUPFAM" id="SSF143985">
    <property type="entry name" value="L,D-transpeptidase pre-catalytic domain-like"/>
    <property type="match status" value="1"/>
</dbReference>
<evidence type="ECO:0000256" key="2">
    <source>
        <dbReference type="ARBA" id="ARBA00022679"/>
    </source>
</evidence>
<proteinExistence type="predicted"/>
<name>A0A6I2GVV7_9LACT</name>
<dbReference type="CDD" id="cd16913">
    <property type="entry name" value="YkuD_like"/>
    <property type="match status" value="1"/>
</dbReference>
<keyword evidence="2" id="KW-0808">Transferase</keyword>
<evidence type="ECO:0000256" key="6">
    <source>
        <dbReference type="PROSITE-ProRule" id="PRU01373"/>
    </source>
</evidence>
<dbReference type="GO" id="GO:0008360">
    <property type="term" value="P:regulation of cell shape"/>
    <property type="evidence" value="ECO:0007669"/>
    <property type="project" value="UniProtKB-UniRule"/>
</dbReference>
<comment type="caution">
    <text evidence="8">The sequence shown here is derived from an EMBL/GenBank/DDBJ whole genome shotgun (WGS) entry which is preliminary data.</text>
</comment>
<dbReference type="AlphaFoldDB" id="A0A6I2GVV7"/>
<evidence type="ECO:0000256" key="3">
    <source>
        <dbReference type="ARBA" id="ARBA00022960"/>
    </source>
</evidence>
<dbReference type="PROSITE" id="PS52029">
    <property type="entry name" value="LD_TPASE"/>
    <property type="match status" value="1"/>
</dbReference>
<accession>A0A6I2GVV7</accession>
<dbReference type="GO" id="GO:0071972">
    <property type="term" value="F:peptidoglycan L,D-transpeptidase activity"/>
    <property type="evidence" value="ECO:0007669"/>
    <property type="project" value="TreeGrafter"/>
</dbReference>
<keyword evidence="9" id="KW-1185">Reference proteome</keyword>
<sequence length="462" mass="51058">MKIWQKVVGAGLLVLLAAYVLGGWYFGEHFHANTSFAGVDVSYLKEPEAQEKVQRALAERPLNVLEGERAWGTVTYQALGVEVEAAEALADLKQAQEGSSWLASFFGRSVLGVEAEAGEVVSLDFEQAKQALGEFEGFWQERVASEDAEIVFVEGEGYQIQADRLGTRLDEERLQAQLLEVVEAGASMVDLSASYQTAEVTQADEALTERLDQIQAATSMSIILQIAGYEEVITPEMISSWLIIDEVTGELYFDEALIYEYLGSLNEAYATYDDYRYFESTLQGGVQLVPGTLGWSIDRESELAWILEDLYAGESVVREPMIVGSGYNGSLDDIGSSYIEVDILNQTMFVYLEGELVLSTPVVTGQIGTTTVPGAYSIWNMETPSELVGYNPRTERDYVQPVQYWMGFDDTGQGIHDANWQPYFGGDAYLTNGSLGCVNTPPDVMPLVFEYAYMGMPVLVFE</sequence>
<keyword evidence="5 6" id="KW-0961">Cell wall biogenesis/degradation</keyword>
<evidence type="ECO:0000256" key="4">
    <source>
        <dbReference type="ARBA" id="ARBA00022984"/>
    </source>
</evidence>
<evidence type="ECO:0000259" key="7">
    <source>
        <dbReference type="PROSITE" id="PS52029"/>
    </source>
</evidence>
<evidence type="ECO:0000256" key="1">
    <source>
        <dbReference type="ARBA" id="ARBA00004752"/>
    </source>
</evidence>
<dbReference type="PANTHER" id="PTHR30582">
    <property type="entry name" value="L,D-TRANSPEPTIDASE"/>
    <property type="match status" value="1"/>
</dbReference>
<dbReference type="Proteomes" id="UP000430975">
    <property type="component" value="Unassembled WGS sequence"/>
</dbReference>
<keyword evidence="3 6" id="KW-0133">Cell shape</keyword>
<dbReference type="UniPathway" id="UPA00219"/>
<gene>
    <name evidence="8" type="ORF">GIY09_00980</name>
</gene>
<dbReference type="SUPFAM" id="SSF141523">
    <property type="entry name" value="L,D-transpeptidase catalytic domain-like"/>
    <property type="match status" value="1"/>
</dbReference>
<dbReference type="InterPro" id="IPR050979">
    <property type="entry name" value="LD-transpeptidase"/>
</dbReference>
<evidence type="ECO:0000256" key="5">
    <source>
        <dbReference type="ARBA" id="ARBA00023316"/>
    </source>
</evidence>
<dbReference type="GO" id="GO:0005576">
    <property type="term" value="C:extracellular region"/>
    <property type="evidence" value="ECO:0007669"/>
    <property type="project" value="TreeGrafter"/>
</dbReference>
<evidence type="ECO:0000313" key="9">
    <source>
        <dbReference type="Proteomes" id="UP000430975"/>
    </source>
</evidence>
<dbReference type="InterPro" id="IPR038054">
    <property type="entry name" value="LD_TPept-like_central_sf"/>
</dbReference>
<dbReference type="PANTHER" id="PTHR30582:SF33">
    <property type="entry name" value="EXPORTED PROTEIN"/>
    <property type="match status" value="1"/>
</dbReference>
<keyword evidence="4 6" id="KW-0573">Peptidoglycan synthesis</keyword>
<feature type="active site" description="Proton donor/acceptor" evidence="6">
    <location>
        <position position="416"/>
    </location>
</feature>
<dbReference type="GO" id="GO:0071555">
    <property type="term" value="P:cell wall organization"/>
    <property type="evidence" value="ECO:0007669"/>
    <property type="project" value="UniProtKB-UniRule"/>
</dbReference>
<reference evidence="8 9" key="1">
    <citation type="submission" date="2019-11" db="EMBL/GenBank/DDBJ databases">
        <title>Characterisation of Fundicoccus ignavus gen. nov. sp. nov., a novel genus of the family Aerococcaceae isolated from bulk tank milk.</title>
        <authorList>
            <person name="Siebert A."/>
            <person name="Huptas C."/>
            <person name="Wenning M."/>
            <person name="Scherer S."/>
            <person name="Doll E.V."/>
        </authorList>
    </citation>
    <scope>NUCLEOTIDE SEQUENCE [LARGE SCALE GENOMIC DNA]</scope>
    <source>
        <strain evidence="8 9">WS4759</strain>
    </source>
</reference>
<dbReference type="InterPro" id="IPR005490">
    <property type="entry name" value="LD_TPept_cat_dom"/>
</dbReference>
<dbReference type="GO" id="GO:0018104">
    <property type="term" value="P:peptidoglycan-protein cross-linking"/>
    <property type="evidence" value="ECO:0007669"/>
    <property type="project" value="TreeGrafter"/>
</dbReference>
<evidence type="ECO:0000313" key="8">
    <source>
        <dbReference type="EMBL" id="MRI84473.1"/>
    </source>
</evidence>
<feature type="active site" description="Nucleophile" evidence="6">
    <location>
        <position position="437"/>
    </location>
</feature>
<dbReference type="Gene3D" id="3.10.20.800">
    <property type="match status" value="1"/>
</dbReference>
<dbReference type="Gene3D" id="2.40.440.10">
    <property type="entry name" value="L,D-transpeptidase catalytic domain-like"/>
    <property type="match status" value="1"/>
</dbReference>
<protein>
    <submittedName>
        <fullName evidence="8">L,D-transpeptidase family protein</fullName>
    </submittedName>
</protein>
<organism evidence="8 9">
    <name type="scientific">Fundicoccus ignavus</name>
    <dbReference type="NCBI Taxonomy" id="2664442"/>
    <lineage>
        <taxon>Bacteria</taxon>
        <taxon>Bacillati</taxon>
        <taxon>Bacillota</taxon>
        <taxon>Bacilli</taxon>
        <taxon>Lactobacillales</taxon>
        <taxon>Aerococcaceae</taxon>
        <taxon>Fundicoccus</taxon>
    </lineage>
</organism>
<dbReference type="InterPro" id="IPR038063">
    <property type="entry name" value="Transpep_catalytic_dom"/>
</dbReference>
<dbReference type="Pfam" id="PF03734">
    <property type="entry name" value="YkuD"/>
    <property type="match status" value="1"/>
</dbReference>
<feature type="domain" description="L,D-TPase catalytic" evidence="7">
    <location>
        <begin position="337"/>
        <end position="461"/>
    </location>
</feature>
<dbReference type="EMBL" id="WJQS01000001">
    <property type="protein sequence ID" value="MRI84473.1"/>
    <property type="molecule type" value="Genomic_DNA"/>
</dbReference>
<dbReference type="GO" id="GO:0016740">
    <property type="term" value="F:transferase activity"/>
    <property type="evidence" value="ECO:0007669"/>
    <property type="project" value="UniProtKB-KW"/>
</dbReference>